<evidence type="ECO:0000313" key="6">
    <source>
        <dbReference type="Proteomes" id="UP001152795"/>
    </source>
</evidence>
<dbReference type="AlphaFoldDB" id="A0A6S7GG59"/>
<dbReference type="InterPro" id="IPR055417">
    <property type="entry name" value="UFD1_N1"/>
</dbReference>
<dbReference type="FunFam" id="2.40.40.50:FF:000001">
    <property type="entry name" value="Ubiquitin fusion degradation protein 1 homolog"/>
    <property type="match status" value="1"/>
</dbReference>
<evidence type="ECO:0000259" key="3">
    <source>
        <dbReference type="Pfam" id="PF03152"/>
    </source>
</evidence>
<dbReference type="PANTHER" id="PTHR12555:SF13">
    <property type="entry name" value="UBIQUITIN RECOGNITION FACTOR IN ER-ASSOCIATED DEGRADATION PROTEIN 1"/>
    <property type="match status" value="1"/>
</dbReference>
<proteinExistence type="inferred from homology"/>
<dbReference type="InterPro" id="IPR042299">
    <property type="entry name" value="Ufd1-like_Nn"/>
</dbReference>
<feature type="domain" description="Ubiquitin fusion degradation protein UFD1 N-terminal subdomain 1" evidence="3">
    <location>
        <begin position="15"/>
        <end position="112"/>
    </location>
</feature>
<dbReference type="Pfam" id="PF24842">
    <property type="entry name" value="UFD1_N2"/>
    <property type="match status" value="1"/>
</dbReference>
<dbReference type="Pfam" id="PF03152">
    <property type="entry name" value="UFD1_N1"/>
    <property type="match status" value="1"/>
</dbReference>
<keyword evidence="6" id="KW-1185">Reference proteome</keyword>
<dbReference type="GO" id="GO:0036503">
    <property type="term" value="P:ERAD pathway"/>
    <property type="evidence" value="ECO:0007669"/>
    <property type="project" value="TreeGrafter"/>
</dbReference>
<evidence type="ECO:0000256" key="1">
    <source>
        <dbReference type="ARBA" id="ARBA00006043"/>
    </source>
</evidence>
<comment type="similarity">
    <text evidence="1">Belongs to the UFD1 family.</text>
</comment>
<dbReference type="Gene3D" id="3.10.330.10">
    <property type="match status" value="1"/>
</dbReference>
<evidence type="ECO:0000256" key="2">
    <source>
        <dbReference type="ARBA" id="ARBA00022786"/>
    </source>
</evidence>
<feature type="domain" description="Ubiquitin fusion degradation protein UFD1 N-terminal subdomain 2" evidence="4">
    <location>
        <begin position="115"/>
        <end position="189"/>
    </location>
</feature>
<dbReference type="GO" id="GO:0006511">
    <property type="term" value="P:ubiquitin-dependent protein catabolic process"/>
    <property type="evidence" value="ECO:0007669"/>
    <property type="project" value="InterPro"/>
</dbReference>
<gene>
    <name evidence="5" type="ORF">PACLA_8A028833</name>
</gene>
<sequence length="446" mass="50847">MFQGFGMFDSIPRTFNRQYRCYSVMLCPGNEREDVEKGGKIIMPPSALDVLTRLNIVYPMLFKLTNTNAKRSTHCGVLEFVADEGKVFIPHWMMRNLCLDEGQILQVESASLLVATYSKFQPQSSDFLDITNPKAVLENALRSYACLTVGDIIAITYNNKVYEFLVQEAKPGQAVSIIECDMQVEFAPPVGYVEPQRQPKPDVQEEEDLEEADVGFQAFSGSGFRLDGKKKKSNAPSEPVPLGPVDKKRGIPNYDYKKGTLTFKRIFKTNNTQKKEPEKNDFSPFVGNSINHRLSKWQKLTHHPKCIEARSDKYATFRHHGKAGFLAAVKFVHVSGRIRCLYAPVHNSNWGCSRNVQTNLGIFLTDWKNHIIFPNKRQAYFTENGRWYGLAGYDATSPELVMSNFADPVYVNGNQRLRIWYGEDLYDHSEQDNHGRVCMDIYGYLL</sequence>
<dbReference type="Gene3D" id="2.40.40.50">
    <property type="entry name" value="Ubiquitin fusion degradation protein UFD1, N-terminal domain"/>
    <property type="match status" value="1"/>
</dbReference>
<comment type="caution">
    <text evidence="5">The sequence shown here is derived from an EMBL/GenBank/DDBJ whole genome shotgun (WGS) entry which is preliminary data.</text>
</comment>
<dbReference type="GO" id="GO:0031593">
    <property type="term" value="F:polyubiquitin modification-dependent protein binding"/>
    <property type="evidence" value="ECO:0007669"/>
    <property type="project" value="TreeGrafter"/>
</dbReference>
<keyword evidence="2" id="KW-0833">Ubl conjugation pathway</keyword>
<dbReference type="GO" id="GO:0034098">
    <property type="term" value="C:VCP-NPL4-UFD1 AAA ATPase complex"/>
    <property type="evidence" value="ECO:0007669"/>
    <property type="project" value="TreeGrafter"/>
</dbReference>
<protein>
    <submittedName>
        <fullName evidence="5">Ubiquitin fusion degradation 1 homolog</fullName>
    </submittedName>
</protein>
<dbReference type="FunFam" id="3.10.330.10:FF:000002">
    <property type="entry name" value="ubiquitin fusion degradation protein 1 homolog"/>
    <property type="match status" value="1"/>
</dbReference>
<accession>A0A6S7GG59</accession>
<evidence type="ECO:0000259" key="4">
    <source>
        <dbReference type="Pfam" id="PF24842"/>
    </source>
</evidence>
<dbReference type="InterPro" id="IPR055418">
    <property type="entry name" value="UFD1_N2"/>
</dbReference>
<dbReference type="OrthoDB" id="422728at2759"/>
<evidence type="ECO:0000313" key="5">
    <source>
        <dbReference type="EMBL" id="CAB3988442.1"/>
    </source>
</evidence>
<reference evidence="5" key="1">
    <citation type="submission" date="2020-04" db="EMBL/GenBank/DDBJ databases">
        <authorList>
            <person name="Alioto T."/>
            <person name="Alioto T."/>
            <person name="Gomez Garrido J."/>
        </authorList>
    </citation>
    <scope>NUCLEOTIDE SEQUENCE</scope>
    <source>
        <strain evidence="5">A484AB</strain>
    </source>
</reference>
<name>A0A6S7GG59_PARCT</name>
<dbReference type="Proteomes" id="UP001152795">
    <property type="component" value="Unassembled WGS sequence"/>
</dbReference>
<organism evidence="5 6">
    <name type="scientific">Paramuricea clavata</name>
    <name type="common">Red gorgonian</name>
    <name type="synonym">Violescent sea-whip</name>
    <dbReference type="NCBI Taxonomy" id="317549"/>
    <lineage>
        <taxon>Eukaryota</taxon>
        <taxon>Metazoa</taxon>
        <taxon>Cnidaria</taxon>
        <taxon>Anthozoa</taxon>
        <taxon>Octocorallia</taxon>
        <taxon>Malacalcyonacea</taxon>
        <taxon>Plexauridae</taxon>
        <taxon>Paramuricea</taxon>
    </lineage>
</organism>
<dbReference type="PANTHER" id="PTHR12555">
    <property type="entry name" value="UBIQUITIN FUSION DEGRADATON PROTEIN 1"/>
    <property type="match status" value="1"/>
</dbReference>
<dbReference type="EMBL" id="CACRXK020001324">
    <property type="protein sequence ID" value="CAB3988442.1"/>
    <property type="molecule type" value="Genomic_DNA"/>
</dbReference>
<dbReference type="InterPro" id="IPR004854">
    <property type="entry name" value="Ufd1-like"/>
</dbReference>